<dbReference type="AlphaFoldDB" id="R9I237"/>
<dbReference type="EMBL" id="SRYJ01000001">
    <property type="protein sequence ID" value="TGY73468.1"/>
    <property type="molecule type" value="Genomic_DNA"/>
</dbReference>
<dbReference type="InterPro" id="IPR046768">
    <property type="entry name" value="ExoX-like_C"/>
</dbReference>
<feature type="domain" description="Exodeoxyribonuclease X-like C-terminal" evidence="1">
    <location>
        <begin position="110"/>
        <end position="134"/>
    </location>
</feature>
<dbReference type="Proteomes" id="UP000310760">
    <property type="component" value="Unassembled WGS sequence"/>
</dbReference>
<comment type="caution">
    <text evidence="2">The sequence shown here is derived from an EMBL/GenBank/DDBJ whole genome shotgun (WGS) entry which is preliminary data.</text>
</comment>
<dbReference type="HOGENOM" id="CLU_092701_0_0_10"/>
<evidence type="ECO:0000313" key="2">
    <source>
        <dbReference type="EMBL" id="EOS10279.1"/>
    </source>
</evidence>
<dbReference type="PATRIC" id="fig|1235788.3.peg.3344"/>
<dbReference type="GeneID" id="82153861"/>
<sequence>MDRDVTLYQITDVMAERVFQKIDNFNKGRREDVGFYAISVSTPYRSYYALWRIFPDDTYAPLFIQSLAVTFDDAAERAFQYLQNCNVLLKIKDNTFFESYYGMSDDIVAFGKYRGKRLAEVYYIDPNYVLWLAHKFEARNPRDKKLAMLAKAFATVHYETVIRKYHLPAGSRFIGSPGERLTDLRLEVLGTRLQLDTYKTTGYYVDQNVLAADADGNRYTFVIKAAAASVSPDRLSCYTKKLAPHESLYLKSAKVLSLYESKGVKYTRIGYLKFK</sequence>
<evidence type="ECO:0000259" key="1">
    <source>
        <dbReference type="Pfam" id="PF20600"/>
    </source>
</evidence>
<dbReference type="OrthoDB" id="1044217at2"/>
<accession>R9I237</accession>
<dbReference type="EMBL" id="ASSP01000020">
    <property type="protein sequence ID" value="EOS10279.1"/>
    <property type="molecule type" value="Genomic_DNA"/>
</dbReference>
<keyword evidence="4" id="KW-1185">Reference proteome</keyword>
<organism evidence="2 4">
    <name type="scientific">Phocaeicola sartorii</name>
    <dbReference type="NCBI Taxonomy" id="671267"/>
    <lineage>
        <taxon>Bacteria</taxon>
        <taxon>Pseudomonadati</taxon>
        <taxon>Bacteroidota</taxon>
        <taxon>Bacteroidia</taxon>
        <taxon>Bacteroidales</taxon>
        <taxon>Bacteroidaceae</taxon>
        <taxon>Phocaeicola</taxon>
    </lineage>
</organism>
<reference evidence="2 4" key="1">
    <citation type="submission" date="2013-04" db="EMBL/GenBank/DDBJ databases">
        <title>The Genome Sequence of Bacteroides massiliensis dnLKV3.</title>
        <authorList>
            <consortium name="The Broad Institute Genomics Platform"/>
            <consortium name="The Broad Institute Genome Sequencing Center for Infectious Disease"/>
            <person name="Earl A."/>
            <person name="Xavier R."/>
            <person name="Kuhn K."/>
            <person name="Stappenbeck T."/>
            <person name="Walker B."/>
            <person name="Young S."/>
            <person name="Zeng Q."/>
            <person name="Gargeya S."/>
            <person name="Fitzgerald M."/>
            <person name="Haas B."/>
            <person name="Abouelleil A."/>
            <person name="Allen A.W."/>
            <person name="Alvarado L."/>
            <person name="Arachchi H.M."/>
            <person name="Berlin A.M."/>
            <person name="Chapman S.B."/>
            <person name="Gainer-Dewar J."/>
            <person name="Goldberg J."/>
            <person name="Griggs A."/>
            <person name="Gujja S."/>
            <person name="Hansen M."/>
            <person name="Howarth C."/>
            <person name="Imamovic A."/>
            <person name="Ireland A."/>
            <person name="Larimer J."/>
            <person name="McCowan C."/>
            <person name="Murphy C."/>
            <person name="Pearson M."/>
            <person name="Poon T.W."/>
            <person name="Priest M."/>
            <person name="Roberts A."/>
            <person name="Saif S."/>
            <person name="Shea T."/>
            <person name="Sisk P."/>
            <person name="Sykes S."/>
            <person name="Wortman J."/>
            <person name="Nusbaum C."/>
            <person name="Birren B."/>
        </authorList>
    </citation>
    <scope>NUCLEOTIDE SEQUENCE [LARGE SCALE GENOMIC DNA]</scope>
    <source>
        <strain evidence="4">dnLKV3</strain>
        <strain evidence="2">DnLKV3</strain>
    </source>
</reference>
<name>R9I237_9BACT</name>
<dbReference type="Proteomes" id="UP000014200">
    <property type="component" value="Unassembled WGS sequence"/>
</dbReference>
<reference evidence="3 5" key="2">
    <citation type="submission" date="2019-04" db="EMBL/GenBank/DDBJ databases">
        <title>Microbes associate with the intestines of laboratory mice.</title>
        <authorList>
            <person name="Navarre W."/>
            <person name="Wong E."/>
            <person name="Huang K."/>
            <person name="Tropini C."/>
            <person name="Ng K."/>
            <person name="Yu B."/>
        </authorList>
    </citation>
    <scope>NUCLEOTIDE SEQUENCE [LARGE SCALE GENOMIC DNA]</scope>
    <source>
        <strain evidence="3 5">NM22_B1</strain>
    </source>
</reference>
<proteinExistence type="predicted"/>
<evidence type="ECO:0000313" key="5">
    <source>
        <dbReference type="Proteomes" id="UP000310760"/>
    </source>
</evidence>
<evidence type="ECO:0000313" key="4">
    <source>
        <dbReference type="Proteomes" id="UP000014200"/>
    </source>
</evidence>
<dbReference type="Pfam" id="PF20600">
    <property type="entry name" value="ExoX-like_C"/>
    <property type="match status" value="1"/>
</dbReference>
<gene>
    <name evidence="2" type="ORF">C802_03259</name>
    <name evidence="3" type="ORF">E5339_00585</name>
</gene>
<protein>
    <recommendedName>
        <fullName evidence="1">Exodeoxyribonuclease X-like C-terminal domain-containing protein</fullName>
    </recommendedName>
</protein>
<dbReference type="RefSeq" id="WP_016277569.1">
    <property type="nucleotide sequence ID" value="NZ_CAJUNV010000005.1"/>
</dbReference>
<evidence type="ECO:0000313" key="3">
    <source>
        <dbReference type="EMBL" id="TGY73468.1"/>
    </source>
</evidence>